<feature type="domain" description="MYND-type" evidence="5">
    <location>
        <begin position="21"/>
        <end position="83"/>
    </location>
</feature>
<organism evidence="6 7">
    <name type="scientific">Tetrapyrgos nigripes</name>
    <dbReference type="NCBI Taxonomy" id="182062"/>
    <lineage>
        <taxon>Eukaryota</taxon>
        <taxon>Fungi</taxon>
        <taxon>Dikarya</taxon>
        <taxon>Basidiomycota</taxon>
        <taxon>Agaricomycotina</taxon>
        <taxon>Agaricomycetes</taxon>
        <taxon>Agaricomycetidae</taxon>
        <taxon>Agaricales</taxon>
        <taxon>Marasmiineae</taxon>
        <taxon>Marasmiaceae</taxon>
        <taxon>Tetrapyrgos</taxon>
    </lineage>
</organism>
<dbReference type="PANTHER" id="PTHR28069:SF2">
    <property type="entry name" value="GH20023P"/>
    <property type="match status" value="1"/>
</dbReference>
<evidence type="ECO:0000256" key="2">
    <source>
        <dbReference type="ARBA" id="ARBA00022771"/>
    </source>
</evidence>
<evidence type="ECO:0000259" key="5">
    <source>
        <dbReference type="PROSITE" id="PS50865"/>
    </source>
</evidence>
<accession>A0A8H5B8L2</accession>
<name>A0A8H5B8L2_9AGAR</name>
<dbReference type="Pfam" id="PF20179">
    <property type="entry name" value="MSS51_C"/>
    <property type="match status" value="1"/>
</dbReference>
<evidence type="ECO:0000313" key="6">
    <source>
        <dbReference type="EMBL" id="KAF5317632.1"/>
    </source>
</evidence>
<evidence type="ECO:0000313" key="7">
    <source>
        <dbReference type="Proteomes" id="UP000559256"/>
    </source>
</evidence>
<gene>
    <name evidence="6" type="ORF">D9758_018964</name>
</gene>
<reference evidence="6 7" key="1">
    <citation type="journal article" date="2020" name="ISME J.">
        <title>Uncovering the hidden diversity of litter-decomposition mechanisms in mushroom-forming fungi.</title>
        <authorList>
            <person name="Floudas D."/>
            <person name="Bentzer J."/>
            <person name="Ahren D."/>
            <person name="Johansson T."/>
            <person name="Persson P."/>
            <person name="Tunlid A."/>
        </authorList>
    </citation>
    <scope>NUCLEOTIDE SEQUENCE [LARGE SCALE GENOMIC DNA]</scope>
    <source>
        <strain evidence="6 7">CBS 291.85</strain>
    </source>
</reference>
<proteinExistence type="predicted"/>
<dbReference type="InterPro" id="IPR046824">
    <property type="entry name" value="Mss51-like_C"/>
</dbReference>
<evidence type="ECO:0000256" key="1">
    <source>
        <dbReference type="ARBA" id="ARBA00022723"/>
    </source>
</evidence>
<keyword evidence="7" id="KW-1185">Reference proteome</keyword>
<keyword evidence="2 4" id="KW-0863">Zinc-finger</keyword>
<dbReference type="EMBL" id="JAACJM010000471">
    <property type="protein sequence ID" value="KAF5317632.1"/>
    <property type="molecule type" value="Genomic_DNA"/>
</dbReference>
<dbReference type="Proteomes" id="UP000559256">
    <property type="component" value="Unassembled WGS sequence"/>
</dbReference>
<keyword evidence="1" id="KW-0479">Metal-binding</keyword>
<comment type="caution">
    <text evidence="6">The sequence shown here is derived from an EMBL/GenBank/DDBJ whole genome shotgun (WGS) entry which is preliminary data.</text>
</comment>
<dbReference type="PANTHER" id="PTHR28069">
    <property type="entry name" value="GH20023P"/>
    <property type="match status" value="1"/>
</dbReference>
<dbReference type="OrthoDB" id="432970at2759"/>
<sequence>MDPSTIEGRMPPMTASILQACHSCFKGDTRGSPLSRCSRCHSVAYCGSACQKVCRTSAGSSCALIRVHGLIDQADWSRHKQVCKGLVALTQDPIYKSTVQFSLSDVVSTDREFVNKLCEQNLQNECQFLSMAMGRPLGELERNLLGWQAKCYGCSRTDRIIRLENSPQRHLLKPCQDCRFAFYCCSEHWDRVKQFHTQPDPAGYGLSQCEMNQQFRVDLSFSYSMSGVKGREGPWIWVPDRIKEKWEPLGDYDGCWEDELEGEVEVFLRLRPASLGEIPESLPGLTLRLSTEGLSIPMTILYSLQKLYGEDLDGKGWSRKETLNIHVLGASETELMMSQMFEEILHRLPAVKTLNILLVGPGLSTFGRADRSPKQMQMCPKCSTLNRKRFHDHQPFAYHDYVRNQGSKFTKPDLAIAFNSASTVMDVSSWSTTKALLIEEKISSVFTSYNREEAFAEAEVLRKMGAKLVEGLGPVRNPWGALNIKPEPEKLNGWYGESMWLCGGFK</sequence>
<dbReference type="GO" id="GO:0008270">
    <property type="term" value="F:zinc ion binding"/>
    <property type="evidence" value="ECO:0007669"/>
    <property type="project" value="UniProtKB-KW"/>
</dbReference>
<evidence type="ECO:0000256" key="4">
    <source>
        <dbReference type="PROSITE-ProRule" id="PRU00134"/>
    </source>
</evidence>
<dbReference type="PROSITE" id="PS50865">
    <property type="entry name" value="ZF_MYND_2"/>
    <property type="match status" value="1"/>
</dbReference>
<protein>
    <recommendedName>
        <fullName evidence="5">MYND-type domain-containing protein</fullName>
    </recommendedName>
</protein>
<keyword evidence="3" id="KW-0862">Zinc</keyword>
<dbReference type="AlphaFoldDB" id="A0A8H5B8L2"/>
<evidence type="ECO:0000256" key="3">
    <source>
        <dbReference type="ARBA" id="ARBA00022833"/>
    </source>
</evidence>
<dbReference type="InterPro" id="IPR002893">
    <property type="entry name" value="Znf_MYND"/>
</dbReference>